<name>A0ABN8CWK7_9STRA</name>
<evidence type="ECO:0000313" key="3">
    <source>
        <dbReference type="Proteomes" id="UP001158986"/>
    </source>
</evidence>
<gene>
    <name evidence="2" type="ORF">PBS001_LOCUS4084</name>
</gene>
<keyword evidence="1" id="KW-1133">Transmembrane helix</keyword>
<accession>A0ABN8CWK7</accession>
<dbReference type="EMBL" id="CAKLCB010000241">
    <property type="protein sequence ID" value="CAH0517475.1"/>
    <property type="molecule type" value="Genomic_DNA"/>
</dbReference>
<sequence length="751" mass="87033">MSTTRNQHKRLYWYTVLAAITLLTYWSTLPKTADSDTVIAGSLQYALGIHQSNTRVKRHLRSSSDTTAIDVDDNEDRALRINFELPTLKFPDVAKKASQKAFDAFDAFVITKLPKSQKANAMRFKRLNLDKVSSYEDAEKLAKSGNFEKWINGEIKVYKNTEKAEEAMASTLVRLPGNDKAIMILAAGSEDSRTEEIAKNLEKRLLSKWMKRGRHDGLYKLLSFDNPGRDFWTSSQWEWFVEEAARQHKSKFNLLVKILKPQYSDEKVSQILASGKTIPSVEQDAKWLEESLLREWMKDGRHDGLYQLLTFGKTVNDFWTRSQWESFVAEAKRQKENEFELLVEILKPHYSDEKVSQILASGKTIPSVEQDVKGLEESLLREWMKDGRHDGLYQLLTFGKTVNDFWTRSQWESFVAEAKRQKENEFELLVEILKPHYSDEKVSQILASGKTIPSVEQDAKWLEESLRREWMKDGRYDGLYQLLTFGKTRHDFLTSSQWELFVEEAERQQKNRLKLLVEMFKPHTGINKVTRRRTKLPKVEEEKLSNVEEETLSKWMQKFGRRAGLSRLLFFDTANSEILNVSQIDFVFEKLGVPTNDRDELLFTALQSHLGDDGLARLVAVSKRDDSLRELATKMEEHLLKSWLKAWEQTGLSTNPYTFGFYFALLGFNNKSPDELLQSPELSTLVAFGKLLNEDEQNKWKDVLLDKLMSKEPDLPTLKKIFAKHSNGINAEAVRVLKLRLLEKIKEEKLD</sequence>
<evidence type="ECO:0000256" key="1">
    <source>
        <dbReference type="SAM" id="Phobius"/>
    </source>
</evidence>
<comment type="caution">
    <text evidence="2">The sequence shown here is derived from an EMBL/GenBank/DDBJ whole genome shotgun (WGS) entry which is preliminary data.</text>
</comment>
<protein>
    <submittedName>
        <fullName evidence="2">Uncharacterized protein</fullName>
    </submittedName>
</protein>
<keyword evidence="1" id="KW-0472">Membrane</keyword>
<proteinExistence type="predicted"/>
<reference evidence="2 3" key="1">
    <citation type="submission" date="2021-11" db="EMBL/GenBank/DDBJ databases">
        <authorList>
            <person name="Islam A."/>
            <person name="Islam S."/>
            <person name="Flora M.S."/>
            <person name="Rahman M."/>
            <person name="Ziaur R.M."/>
            <person name="Epstein J.H."/>
            <person name="Hassan M."/>
            <person name="Klassen M."/>
            <person name="Woodard K."/>
            <person name="Webb A."/>
            <person name="Webby R.J."/>
            <person name="El Zowalaty M.E."/>
        </authorList>
    </citation>
    <scope>NUCLEOTIDE SEQUENCE [LARGE SCALE GENOMIC DNA]</scope>
    <source>
        <strain evidence="2">Pbs1</strain>
    </source>
</reference>
<dbReference type="Proteomes" id="UP001158986">
    <property type="component" value="Unassembled WGS sequence"/>
</dbReference>
<evidence type="ECO:0000313" key="2">
    <source>
        <dbReference type="EMBL" id="CAH0517475.1"/>
    </source>
</evidence>
<keyword evidence="3" id="KW-1185">Reference proteome</keyword>
<organism evidence="2 3">
    <name type="scientific">Peronospora belbahrii</name>
    <dbReference type="NCBI Taxonomy" id="622444"/>
    <lineage>
        <taxon>Eukaryota</taxon>
        <taxon>Sar</taxon>
        <taxon>Stramenopiles</taxon>
        <taxon>Oomycota</taxon>
        <taxon>Peronosporomycetes</taxon>
        <taxon>Peronosporales</taxon>
        <taxon>Peronosporaceae</taxon>
        <taxon>Peronospora</taxon>
    </lineage>
</organism>
<feature type="transmembrane region" description="Helical" evidence="1">
    <location>
        <begin position="12"/>
        <end position="29"/>
    </location>
</feature>
<keyword evidence="1" id="KW-0812">Transmembrane</keyword>